<sequence length="348" mass="39971">MKQIFQERRQVFLGSCLRYLRYVLNDHFVLVLLVLLGFVSLQYQQLLQHFPAQPWAVYLLLLVATSLLFFTGRIATYLEPADQVFLLAQEGVVLAWLKAASLRSFLIWGGFQLAGQLILLPLYLRLGLPLWGFIGLNLVLLVGKWFVFQQQVTTYLRDGKLDWDKAIAAESRRQQSILQFFSLFTKVKGITSGIKPRPYLNGLLNLVKKSPATTWDYLYVRAFVRSGDFFALTLRLLCLSLVSMLLVERSWLAVGLSLLFHYLLLFQLLTLFRVYNYQYLAGLYPLSSAQKLQGFKRVLRGLLYGLLALELVVGFLVLEEKMSLLALVGFGFLLNQFYLDIKSKKLID</sequence>
<feature type="transmembrane region" description="Helical" evidence="1">
    <location>
        <begin position="324"/>
        <end position="341"/>
    </location>
</feature>
<dbReference type="EMBL" id="CP073084">
    <property type="protein sequence ID" value="QUE55230.1"/>
    <property type="molecule type" value="Genomic_DNA"/>
</dbReference>
<feature type="transmembrane region" description="Helical" evidence="1">
    <location>
        <begin position="229"/>
        <end position="247"/>
    </location>
</feature>
<keyword evidence="3" id="KW-1185">Reference proteome</keyword>
<accession>A0ABX7YNA7</accession>
<dbReference type="RefSeq" id="WP_212572803.1">
    <property type="nucleotide sequence ID" value="NZ_CP073084.1"/>
</dbReference>
<evidence type="ECO:0000313" key="3">
    <source>
        <dbReference type="Proteomes" id="UP000677616"/>
    </source>
</evidence>
<evidence type="ECO:0000256" key="1">
    <source>
        <dbReference type="SAM" id="Phobius"/>
    </source>
</evidence>
<feature type="transmembrane region" description="Helical" evidence="1">
    <location>
        <begin position="20"/>
        <end position="43"/>
    </location>
</feature>
<protein>
    <submittedName>
        <fullName evidence="2">ABC transporter permease</fullName>
    </submittedName>
</protein>
<dbReference type="PIRSF" id="PIRSF037259">
    <property type="entry name" value="EcsB_ABC"/>
    <property type="match status" value="1"/>
</dbReference>
<feature type="transmembrane region" description="Helical" evidence="1">
    <location>
        <begin position="55"/>
        <end position="75"/>
    </location>
</feature>
<keyword evidence="1" id="KW-0812">Transmembrane</keyword>
<keyword evidence="1" id="KW-1133">Transmembrane helix</keyword>
<evidence type="ECO:0000313" key="2">
    <source>
        <dbReference type="EMBL" id="QUE55230.1"/>
    </source>
</evidence>
<feature type="transmembrane region" description="Helical" evidence="1">
    <location>
        <begin position="298"/>
        <end position="318"/>
    </location>
</feature>
<keyword evidence="1" id="KW-0472">Membrane</keyword>
<feature type="transmembrane region" description="Helical" evidence="1">
    <location>
        <begin position="130"/>
        <end position="147"/>
    </location>
</feature>
<name>A0ABX7YNA7_9STRE</name>
<feature type="transmembrane region" description="Helical" evidence="1">
    <location>
        <begin position="259"/>
        <end position="277"/>
    </location>
</feature>
<gene>
    <name evidence="2" type="ORF">INT76_04975</name>
</gene>
<dbReference type="Proteomes" id="UP000677616">
    <property type="component" value="Chromosome"/>
</dbReference>
<organism evidence="2 3">
    <name type="scientific">Streptococcus oriscaviae</name>
    <dbReference type="NCBI Taxonomy" id="2781599"/>
    <lineage>
        <taxon>Bacteria</taxon>
        <taxon>Bacillati</taxon>
        <taxon>Bacillota</taxon>
        <taxon>Bacilli</taxon>
        <taxon>Lactobacillales</taxon>
        <taxon>Streptococcaceae</taxon>
        <taxon>Streptococcus</taxon>
    </lineage>
</organism>
<dbReference type="Pfam" id="PF05975">
    <property type="entry name" value="EcsB"/>
    <property type="match status" value="1"/>
</dbReference>
<dbReference type="InterPro" id="IPR010288">
    <property type="entry name" value="EcsB_ABC"/>
</dbReference>
<proteinExistence type="predicted"/>
<reference evidence="2 3" key="1">
    <citation type="submission" date="2021-04" db="EMBL/GenBank/DDBJ databases">
        <title>Complete genome sequence of a novel Streptococcus species.</title>
        <authorList>
            <person name="Teng J.L.L."/>
        </authorList>
    </citation>
    <scope>NUCLEOTIDE SEQUENCE [LARGE SCALE GENOMIC DNA]</scope>
    <source>
        <strain evidence="2 3">HKU75</strain>
    </source>
</reference>